<organism evidence="2 3">
    <name type="scientific">Colocasia esculenta</name>
    <name type="common">Wild taro</name>
    <name type="synonym">Arum esculentum</name>
    <dbReference type="NCBI Taxonomy" id="4460"/>
    <lineage>
        <taxon>Eukaryota</taxon>
        <taxon>Viridiplantae</taxon>
        <taxon>Streptophyta</taxon>
        <taxon>Embryophyta</taxon>
        <taxon>Tracheophyta</taxon>
        <taxon>Spermatophyta</taxon>
        <taxon>Magnoliopsida</taxon>
        <taxon>Liliopsida</taxon>
        <taxon>Araceae</taxon>
        <taxon>Aroideae</taxon>
        <taxon>Colocasieae</taxon>
        <taxon>Colocasia</taxon>
    </lineage>
</organism>
<proteinExistence type="predicted"/>
<dbReference type="PANTHER" id="PTHR33472:SF28">
    <property type="entry name" value="BROMO AND FHA DOMAIN-CONTAINING PROTEIN DDB_G0267958"/>
    <property type="match status" value="1"/>
</dbReference>
<gene>
    <name evidence="2" type="ORF">Taro_056353</name>
</gene>
<evidence type="ECO:0000256" key="1">
    <source>
        <dbReference type="SAM" id="MobiDB-lite"/>
    </source>
</evidence>
<evidence type="ECO:0000313" key="2">
    <source>
        <dbReference type="EMBL" id="MQM23288.1"/>
    </source>
</evidence>
<feature type="region of interest" description="Disordered" evidence="1">
    <location>
        <begin position="126"/>
        <end position="156"/>
    </location>
</feature>
<dbReference type="EMBL" id="NMUH01015742">
    <property type="protein sequence ID" value="MQM23288.1"/>
    <property type="molecule type" value="Genomic_DNA"/>
</dbReference>
<accession>A0A843XTA6</accession>
<keyword evidence="3" id="KW-1185">Reference proteome</keyword>
<feature type="compositionally biased region" description="Basic and acidic residues" evidence="1">
    <location>
        <begin position="134"/>
        <end position="156"/>
    </location>
</feature>
<reference evidence="2" key="1">
    <citation type="submission" date="2017-07" db="EMBL/GenBank/DDBJ databases">
        <title>Taro Niue Genome Assembly and Annotation.</title>
        <authorList>
            <person name="Atibalentja N."/>
            <person name="Keating K."/>
            <person name="Fields C.J."/>
        </authorList>
    </citation>
    <scope>NUCLEOTIDE SEQUENCE</scope>
    <source>
        <strain evidence="2">Niue_2</strain>
        <tissue evidence="2">Leaf</tissue>
    </source>
</reference>
<evidence type="ECO:0000313" key="3">
    <source>
        <dbReference type="Proteomes" id="UP000652761"/>
    </source>
</evidence>
<dbReference type="OrthoDB" id="774437at2759"/>
<comment type="caution">
    <text evidence="2">The sequence shown here is derived from an EMBL/GenBank/DDBJ whole genome shotgun (WGS) entry which is preliminary data.</text>
</comment>
<dbReference type="Proteomes" id="UP000652761">
    <property type="component" value="Unassembled WGS sequence"/>
</dbReference>
<name>A0A843XTA6_COLES</name>
<protein>
    <submittedName>
        <fullName evidence="2">Uncharacterized protein</fullName>
    </submittedName>
</protein>
<sequence>MASNNPTPQEVHNQQLLEREIRSMISTLTGHLTNLGGQAVAGAGGEEEGDGAGGMRIVTLAGTNKGAMMEGRDMGDSHGVIYGDDGQLSAFANSNYQAVNNSIMLGGSCAAADPGVHLQVITEYVDDDGADQENPLKHDSDHVERKKSGREEETVK</sequence>
<dbReference type="PANTHER" id="PTHR33472">
    <property type="entry name" value="OS01G0106600 PROTEIN"/>
    <property type="match status" value="1"/>
</dbReference>
<dbReference type="AlphaFoldDB" id="A0A843XTA6"/>